<keyword evidence="1" id="KW-1133">Transmembrane helix</keyword>
<reference evidence="2 3" key="1">
    <citation type="submission" date="2019-01" db="EMBL/GenBank/DDBJ databases">
        <title>Chengkuizengella sp. nov., isolated from deep-sea sediment of East Pacific Ocean.</title>
        <authorList>
            <person name="Yang J."/>
            <person name="Lai Q."/>
            <person name="Shao Z."/>
        </authorList>
    </citation>
    <scope>NUCLEOTIDE SEQUENCE [LARGE SCALE GENOMIC DNA]</scope>
    <source>
        <strain evidence="2 3">YPA3-1-1</strain>
    </source>
</reference>
<dbReference type="EMBL" id="SIJB01000004">
    <property type="protein sequence ID" value="NBI27629.1"/>
    <property type="molecule type" value="Genomic_DNA"/>
</dbReference>
<proteinExistence type="predicted"/>
<dbReference type="Pfam" id="PF11382">
    <property type="entry name" value="MctB"/>
    <property type="match status" value="1"/>
</dbReference>
<dbReference type="Proteomes" id="UP000448943">
    <property type="component" value="Unassembled WGS sequence"/>
</dbReference>
<evidence type="ECO:0000313" key="2">
    <source>
        <dbReference type="EMBL" id="NBI27629.1"/>
    </source>
</evidence>
<dbReference type="InterPro" id="IPR021522">
    <property type="entry name" value="MctB"/>
</dbReference>
<organism evidence="2 3">
    <name type="scientific">Chengkuizengella marina</name>
    <dbReference type="NCBI Taxonomy" id="2507566"/>
    <lineage>
        <taxon>Bacteria</taxon>
        <taxon>Bacillati</taxon>
        <taxon>Bacillota</taxon>
        <taxon>Bacilli</taxon>
        <taxon>Bacillales</taxon>
        <taxon>Paenibacillaceae</taxon>
        <taxon>Chengkuizengella</taxon>
    </lineage>
</organism>
<protein>
    <submittedName>
        <fullName evidence="2">Uncharacterized protein</fullName>
    </submittedName>
</protein>
<feature type="transmembrane region" description="Helical" evidence="1">
    <location>
        <begin position="6"/>
        <end position="26"/>
    </location>
</feature>
<name>A0A6N9PVS4_9BACL</name>
<keyword evidence="1" id="KW-0472">Membrane</keyword>
<keyword evidence="3" id="KW-1185">Reference proteome</keyword>
<dbReference type="AlphaFoldDB" id="A0A6N9PVS4"/>
<feature type="transmembrane region" description="Helical" evidence="1">
    <location>
        <begin position="33"/>
        <end position="55"/>
    </location>
</feature>
<keyword evidence="1" id="KW-0812">Transmembrane</keyword>
<sequence>MFILESGTLFICSGFILNYPFSRWWIKLVSSRFYIITIISIFLALGIGIFIGSTLGQQWIHQTEESIAERFMEKYESQLSINQELQKQVGSLQLLNQKTTVPIFQHKKMMWMSSEDVSKDMLAFAIQSAGGEWLEAPMKEVPDLIIVSEEQFELMTNQMKDWNSINEQSNPIIIQVSSNVLPFDEPQEIVNFMMYIKRIMEEESHATFGVYNYPSLE</sequence>
<dbReference type="GO" id="GO:0055070">
    <property type="term" value="P:copper ion homeostasis"/>
    <property type="evidence" value="ECO:0007669"/>
    <property type="project" value="InterPro"/>
</dbReference>
<evidence type="ECO:0000256" key="1">
    <source>
        <dbReference type="SAM" id="Phobius"/>
    </source>
</evidence>
<gene>
    <name evidence="2" type="ORF">ERL59_01420</name>
</gene>
<comment type="caution">
    <text evidence="2">The sequence shown here is derived from an EMBL/GenBank/DDBJ whole genome shotgun (WGS) entry which is preliminary data.</text>
</comment>
<evidence type="ECO:0000313" key="3">
    <source>
        <dbReference type="Proteomes" id="UP000448943"/>
    </source>
</evidence>
<dbReference type="GO" id="GO:0016020">
    <property type="term" value="C:membrane"/>
    <property type="evidence" value="ECO:0007669"/>
    <property type="project" value="InterPro"/>
</dbReference>
<accession>A0A6N9PVS4</accession>